<proteinExistence type="predicted"/>
<evidence type="ECO:0000313" key="2">
    <source>
        <dbReference type="Proteomes" id="UP001519271"/>
    </source>
</evidence>
<evidence type="ECO:0000313" key="1">
    <source>
        <dbReference type="EMBL" id="MBP1920579.1"/>
    </source>
</evidence>
<dbReference type="EMBL" id="JAGGKC010000033">
    <property type="protein sequence ID" value="MBP1920579.1"/>
    <property type="molecule type" value="Genomic_DNA"/>
</dbReference>
<organism evidence="1 2">
    <name type="scientific">Youngiibacter multivorans</name>
    <dbReference type="NCBI Taxonomy" id="937251"/>
    <lineage>
        <taxon>Bacteria</taxon>
        <taxon>Bacillati</taxon>
        <taxon>Bacillota</taxon>
        <taxon>Clostridia</taxon>
        <taxon>Eubacteriales</taxon>
        <taxon>Clostridiaceae</taxon>
        <taxon>Youngiibacter</taxon>
    </lineage>
</organism>
<dbReference type="RefSeq" id="WP_209460747.1">
    <property type="nucleotide sequence ID" value="NZ_JAGGKC010000033.1"/>
</dbReference>
<comment type="caution">
    <text evidence="1">The sequence shown here is derived from an EMBL/GenBank/DDBJ whole genome shotgun (WGS) entry which is preliminary data.</text>
</comment>
<gene>
    <name evidence="1" type="ORF">J2Z34_003094</name>
</gene>
<protein>
    <submittedName>
        <fullName evidence="1">Uncharacterized protein</fullName>
    </submittedName>
</protein>
<keyword evidence="2" id="KW-1185">Reference proteome</keyword>
<accession>A0ABS4G7S3</accession>
<reference evidence="1 2" key="1">
    <citation type="submission" date="2021-03" db="EMBL/GenBank/DDBJ databases">
        <title>Genomic Encyclopedia of Type Strains, Phase IV (KMG-IV): sequencing the most valuable type-strain genomes for metagenomic binning, comparative biology and taxonomic classification.</title>
        <authorList>
            <person name="Goeker M."/>
        </authorList>
    </citation>
    <scope>NUCLEOTIDE SEQUENCE [LARGE SCALE GENOMIC DNA]</scope>
    <source>
        <strain evidence="1 2">DSM 6139</strain>
    </source>
</reference>
<dbReference type="Proteomes" id="UP001519271">
    <property type="component" value="Unassembled WGS sequence"/>
</dbReference>
<name>A0ABS4G7S3_9CLOT</name>
<sequence length="194" mass="22439">MEQLIGDIVVPARSGHNFRKGEKLRLIEVSGTCITFLKSDGAEFVIEAKNKALIEISEGSICIYEPICREMTIKESRLLRKANRLYGQMKKRPDYGDLRSFWEIEEFFKENNAGYLSGFNIEEERVLQDGMICDFSIRGELKVEFLRVKSDTHSDRILQSKSVIEASYKVAKHAIDTWMEVVTRNEEDIYKSLE</sequence>